<evidence type="ECO:0000256" key="6">
    <source>
        <dbReference type="ARBA" id="ARBA00022989"/>
    </source>
</evidence>
<evidence type="ECO:0000256" key="2">
    <source>
        <dbReference type="ARBA" id="ARBA00022448"/>
    </source>
</evidence>
<evidence type="ECO:0000256" key="8">
    <source>
        <dbReference type="ARBA" id="ARBA00038436"/>
    </source>
</evidence>
<dbReference type="GO" id="GO:0015740">
    <property type="term" value="P:C4-dicarboxylate transport"/>
    <property type="evidence" value="ECO:0007669"/>
    <property type="project" value="TreeGrafter"/>
</dbReference>
<keyword evidence="12" id="KW-1185">Reference proteome</keyword>
<dbReference type="InterPro" id="IPR055348">
    <property type="entry name" value="DctQ"/>
</dbReference>
<evidence type="ECO:0000256" key="1">
    <source>
        <dbReference type="ARBA" id="ARBA00004429"/>
    </source>
</evidence>
<keyword evidence="5 9" id="KW-0812">Transmembrane</keyword>
<dbReference type="Proteomes" id="UP000013047">
    <property type="component" value="Unassembled WGS sequence"/>
</dbReference>
<reference evidence="11 12" key="1">
    <citation type="submission" date="2012-09" db="EMBL/GenBank/DDBJ databases">
        <title>Draft Genome Sequences of 6 Strains from Genus Thauera.</title>
        <authorList>
            <person name="Liu B."/>
            <person name="Shapleigh J.P."/>
            <person name="Frostegard A.H."/>
        </authorList>
    </citation>
    <scope>NUCLEOTIDE SEQUENCE [LARGE SCALE GENOMIC DNA]</scope>
    <source>
        <strain evidence="11 12">B4P</strain>
    </source>
</reference>
<keyword evidence="2 9" id="KW-0813">Transport</keyword>
<evidence type="ECO:0000256" key="9">
    <source>
        <dbReference type="RuleBase" id="RU369079"/>
    </source>
</evidence>
<feature type="domain" description="Tripartite ATP-independent periplasmic transporters DctQ component" evidence="10">
    <location>
        <begin position="34"/>
        <end position="161"/>
    </location>
</feature>
<keyword evidence="4 9" id="KW-0997">Cell inner membrane</keyword>
<dbReference type="GO" id="GO:0022857">
    <property type="term" value="F:transmembrane transporter activity"/>
    <property type="evidence" value="ECO:0007669"/>
    <property type="project" value="UniProtKB-UniRule"/>
</dbReference>
<evidence type="ECO:0000313" key="11">
    <source>
        <dbReference type="EMBL" id="ENO97539.1"/>
    </source>
</evidence>
<comment type="similarity">
    <text evidence="8 9">Belongs to the TRAP transporter small permease family.</text>
</comment>
<accession>N6ZZH1</accession>
<protein>
    <recommendedName>
        <fullName evidence="9">TRAP transporter small permease protein</fullName>
    </recommendedName>
</protein>
<evidence type="ECO:0000256" key="7">
    <source>
        <dbReference type="ARBA" id="ARBA00023136"/>
    </source>
</evidence>
<dbReference type="PANTHER" id="PTHR35011">
    <property type="entry name" value="2,3-DIKETO-L-GULONATE TRAP TRANSPORTER SMALL PERMEASE PROTEIN YIAM"/>
    <property type="match status" value="1"/>
</dbReference>
<dbReference type="InterPro" id="IPR007387">
    <property type="entry name" value="TRAP_DctQ"/>
</dbReference>
<evidence type="ECO:0000259" key="10">
    <source>
        <dbReference type="Pfam" id="PF04290"/>
    </source>
</evidence>
<comment type="function">
    <text evidence="9">Part of the tripartite ATP-independent periplasmic (TRAP) transport system.</text>
</comment>
<feature type="transmembrane region" description="Helical" evidence="9">
    <location>
        <begin position="97"/>
        <end position="118"/>
    </location>
</feature>
<organism evidence="11 12">
    <name type="scientific">Thauera phenylacetica B4P</name>
    <dbReference type="NCBI Taxonomy" id="1234382"/>
    <lineage>
        <taxon>Bacteria</taxon>
        <taxon>Pseudomonadati</taxon>
        <taxon>Pseudomonadota</taxon>
        <taxon>Betaproteobacteria</taxon>
        <taxon>Rhodocyclales</taxon>
        <taxon>Zoogloeaceae</taxon>
        <taxon>Thauera</taxon>
    </lineage>
</organism>
<evidence type="ECO:0000256" key="5">
    <source>
        <dbReference type="ARBA" id="ARBA00022692"/>
    </source>
</evidence>
<dbReference type="GO" id="GO:0005886">
    <property type="term" value="C:plasma membrane"/>
    <property type="evidence" value="ECO:0007669"/>
    <property type="project" value="UniProtKB-SubCell"/>
</dbReference>
<dbReference type="EMBL" id="AMXF01000042">
    <property type="protein sequence ID" value="ENO97539.1"/>
    <property type="molecule type" value="Genomic_DNA"/>
</dbReference>
<keyword evidence="6 9" id="KW-1133">Transmembrane helix</keyword>
<name>N6ZZH1_9RHOO</name>
<comment type="subcellular location">
    <subcellularLocation>
        <location evidence="1 9">Cell inner membrane</location>
        <topology evidence="1 9">Multi-pass membrane protein</topology>
    </subcellularLocation>
</comment>
<dbReference type="Pfam" id="PF04290">
    <property type="entry name" value="DctQ"/>
    <property type="match status" value="1"/>
</dbReference>
<gene>
    <name evidence="11" type="ORF">C667_08318</name>
</gene>
<keyword evidence="3" id="KW-1003">Cell membrane</keyword>
<evidence type="ECO:0000313" key="12">
    <source>
        <dbReference type="Proteomes" id="UP000013047"/>
    </source>
</evidence>
<evidence type="ECO:0000256" key="3">
    <source>
        <dbReference type="ARBA" id="ARBA00022475"/>
    </source>
</evidence>
<dbReference type="PANTHER" id="PTHR35011:SF2">
    <property type="entry name" value="2,3-DIKETO-L-GULONATE TRAP TRANSPORTER SMALL PERMEASE PROTEIN YIAM"/>
    <property type="match status" value="1"/>
</dbReference>
<feature type="transmembrane region" description="Helical" evidence="9">
    <location>
        <begin position="26"/>
        <end position="46"/>
    </location>
</feature>
<sequence length="180" mass="20161">MKRSMTPEIPDSAPAEHPPYTIEQTLSGIVMGLIVLITFGNVLARYFTSQSFAATEEFSIALLIVLSFLGSSAAFAFDRHIRVDFFVRKLPPGLRAFADWLSFAVTASLFAFIAFYAGKLTWDQYRFEETSPALGVPQWWYTVWMPVLAVALVLRLVITRLRRRSPPPEGDARGDARAAQ</sequence>
<keyword evidence="7 9" id="KW-0472">Membrane</keyword>
<dbReference type="AlphaFoldDB" id="N6ZZH1"/>
<feature type="transmembrane region" description="Helical" evidence="9">
    <location>
        <begin position="58"/>
        <end position="77"/>
    </location>
</feature>
<feature type="transmembrane region" description="Helical" evidence="9">
    <location>
        <begin position="138"/>
        <end position="158"/>
    </location>
</feature>
<evidence type="ECO:0000256" key="4">
    <source>
        <dbReference type="ARBA" id="ARBA00022519"/>
    </source>
</evidence>
<comment type="subunit">
    <text evidence="9">The complex comprises the extracytoplasmic solute receptor protein and the two transmembrane proteins.</text>
</comment>
<comment type="caution">
    <text evidence="11">The sequence shown here is derived from an EMBL/GenBank/DDBJ whole genome shotgun (WGS) entry which is preliminary data.</text>
</comment>
<proteinExistence type="inferred from homology"/>